<protein>
    <submittedName>
        <fullName evidence="1">Ferritin-like domain-containing protein</fullName>
    </submittedName>
</protein>
<sequence length="388" mass="39359">AALLAFVAPSLVMAAPVRRQAAPNPNDVLVLQFAQVLNQLEQQFYQQALAKFQPSDITSAGFTSSNVVLQQLTQLQSDESSHITALQSSLTSLGQTPLTTCQFDFTTVLTDISTTVTVARLVENVGVGAFLGAAHLVSDPTILTAAASIVTVEGRHQTMLNIFNNGAAIPNAFDLPLLPNEVLAIASPFISGCNLGVQANPTLTITNTGAVNVGTQLTFSSSAMTGSTNGMFCQLLAGGMPFSLSLPLSACVVPDTLTGPVAVWITSDNQPLNNNARDRTNSTTVAGPAMMFIDNTGDALAALVRATNQNSTITSTVSPNQASSMLAGATATAAVSGSGVSMTMMPASLVSQIAATMDTSAAIAAATASANSSASAAAGSVSTATAAA</sequence>
<feature type="non-terminal residue" evidence="1">
    <location>
        <position position="388"/>
    </location>
</feature>
<comment type="caution">
    <text evidence="1">The sequence shown here is derived from an EMBL/GenBank/DDBJ whole genome shotgun (WGS) entry which is preliminary data.</text>
</comment>
<reference evidence="1" key="1">
    <citation type="submission" date="2021-02" db="EMBL/GenBank/DDBJ databases">
        <authorList>
            <consortium name="DOE Joint Genome Institute"/>
            <person name="Ahrendt S."/>
            <person name="Looney B.P."/>
            <person name="Miyauchi S."/>
            <person name="Morin E."/>
            <person name="Drula E."/>
            <person name="Courty P.E."/>
            <person name="Chicoki N."/>
            <person name="Fauchery L."/>
            <person name="Kohler A."/>
            <person name="Kuo A."/>
            <person name="Labutti K."/>
            <person name="Pangilinan J."/>
            <person name="Lipzen A."/>
            <person name="Riley R."/>
            <person name="Andreopoulos W."/>
            <person name="He G."/>
            <person name="Johnson J."/>
            <person name="Barry K.W."/>
            <person name="Grigoriev I.V."/>
            <person name="Nagy L."/>
            <person name="Hibbett D."/>
            <person name="Henrissat B."/>
            <person name="Matheny P.B."/>
            <person name="Labbe J."/>
            <person name="Martin F."/>
        </authorList>
    </citation>
    <scope>NUCLEOTIDE SEQUENCE</scope>
    <source>
        <strain evidence="1">EC-137</strain>
    </source>
</reference>
<feature type="non-terminal residue" evidence="1">
    <location>
        <position position="1"/>
    </location>
</feature>
<reference evidence="1" key="2">
    <citation type="journal article" date="2022" name="New Phytol.">
        <title>Evolutionary transition to the ectomycorrhizal habit in the genomes of a hyperdiverse lineage of mushroom-forming fungi.</title>
        <authorList>
            <person name="Looney B."/>
            <person name="Miyauchi S."/>
            <person name="Morin E."/>
            <person name="Drula E."/>
            <person name="Courty P.E."/>
            <person name="Kohler A."/>
            <person name="Kuo A."/>
            <person name="LaButti K."/>
            <person name="Pangilinan J."/>
            <person name="Lipzen A."/>
            <person name="Riley R."/>
            <person name="Andreopoulos W."/>
            <person name="He G."/>
            <person name="Johnson J."/>
            <person name="Nolan M."/>
            <person name="Tritt A."/>
            <person name="Barry K.W."/>
            <person name="Grigoriev I.V."/>
            <person name="Nagy L.G."/>
            <person name="Hibbett D."/>
            <person name="Henrissat B."/>
            <person name="Matheny P.B."/>
            <person name="Labbe J."/>
            <person name="Martin F.M."/>
        </authorList>
    </citation>
    <scope>NUCLEOTIDE SEQUENCE</scope>
    <source>
        <strain evidence="1">EC-137</strain>
    </source>
</reference>
<accession>A0ACB8QCJ3</accession>
<dbReference type="Proteomes" id="UP000814128">
    <property type="component" value="Unassembled WGS sequence"/>
</dbReference>
<gene>
    <name evidence="1" type="ORF">K488DRAFT_24254</name>
</gene>
<keyword evidence="2" id="KW-1185">Reference proteome</keyword>
<evidence type="ECO:0000313" key="2">
    <source>
        <dbReference type="Proteomes" id="UP000814128"/>
    </source>
</evidence>
<evidence type="ECO:0000313" key="1">
    <source>
        <dbReference type="EMBL" id="KAI0029474.1"/>
    </source>
</evidence>
<dbReference type="EMBL" id="MU273674">
    <property type="protein sequence ID" value="KAI0029474.1"/>
    <property type="molecule type" value="Genomic_DNA"/>
</dbReference>
<name>A0ACB8QCJ3_9AGAM</name>
<organism evidence="1 2">
    <name type="scientific">Vararia minispora EC-137</name>
    <dbReference type="NCBI Taxonomy" id="1314806"/>
    <lineage>
        <taxon>Eukaryota</taxon>
        <taxon>Fungi</taxon>
        <taxon>Dikarya</taxon>
        <taxon>Basidiomycota</taxon>
        <taxon>Agaricomycotina</taxon>
        <taxon>Agaricomycetes</taxon>
        <taxon>Russulales</taxon>
        <taxon>Lachnocladiaceae</taxon>
        <taxon>Vararia</taxon>
    </lineage>
</organism>
<proteinExistence type="predicted"/>